<keyword evidence="1" id="KW-0328">Glycosyltransferase</keyword>
<evidence type="ECO:0000313" key="6">
    <source>
        <dbReference type="Proteomes" id="UP001589619"/>
    </source>
</evidence>
<dbReference type="Proteomes" id="UP001589619">
    <property type="component" value="Unassembled WGS sequence"/>
</dbReference>
<dbReference type="RefSeq" id="WP_344911799.1">
    <property type="nucleotide sequence ID" value="NZ_BAAAYO010000010.1"/>
</dbReference>
<proteinExistence type="predicted"/>
<gene>
    <name evidence="5" type="ORF">ACFFNY_07360</name>
</gene>
<accession>A0ABV5VSX3</accession>
<evidence type="ECO:0000256" key="2">
    <source>
        <dbReference type="ARBA" id="ARBA00022679"/>
    </source>
</evidence>
<dbReference type="InterPro" id="IPR049625">
    <property type="entry name" value="Glyco_transf_61_cat"/>
</dbReference>
<name>A0ABV5VSX3_9BACL</name>
<evidence type="ECO:0000259" key="4">
    <source>
        <dbReference type="Pfam" id="PF04577"/>
    </source>
</evidence>
<sequence>MKQEAPGIYATLWDWIKTTRDGKSTIPDMQQVLYPEETLRLIAPKSVHTPLHPAFRASSLYVPKAYVGVLPQGRYRVADNGEMTITAPDGKPVRDVSLQYERSKRRLRVEAEEGGPPPVKTEETVAVLSFVWDSNYYHWLGEVLARLHLLERSGIAIDQYIINRKGSASFQMETLSMLGIPRSKTIRSRKGMHLQAKRLVVPSLEMFRLEPFVPHALAPWACRYLRQRLLRIVKPEPLPGFERIYISRADAKVRPVTNEDALYGILAARGYRKVTLAGMPVAEQVRLFASAQAIVAPHGAGLANLMFCRPGTQVLELYAPGYMNPVYWYLSCQTGLDYYYAVGRGEPQAAHTAKEDVEGRTDSITVDPDLLHATLKLMEAGEKHA</sequence>
<evidence type="ECO:0000313" key="5">
    <source>
        <dbReference type="EMBL" id="MFB9751381.1"/>
    </source>
</evidence>
<organism evidence="5 6">
    <name type="scientific">Paenibacillus hodogayensis</name>
    <dbReference type="NCBI Taxonomy" id="279208"/>
    <lineage>
        <taxon>Bacteria</taxon>
        <taxon>Bacillati</taxon>
        <taxon>Bacillota</taxon>
        <taxon>Bacilli</taxon>
        <taxon>Bacillales</taxon>
        <taxon>Paenibacillaceae</taxon>
        <taxon>Paenibacillus</taxon>
    </lineage>
</organism>
<keyword evidence="6" id="KW-1185">Reference proteome</keyword>
<protein>
    <submittedName>
        <fullName evidence="5">DUF563 domain-containing protein</fullName>
    </submittedName>
</protein>
<dbReference type="PANTHER" id="PTHR20961">
    <property type="entry name" value="GLYCOSYLTRANSFERASE"/>
    <property type="match status" value="1"/>
</dbReference>
<evidence type="ECO:0000256" key="3">
    <source>
        <dbReference type="ARBA" id="ARBA00023180"/>
    </source>
</evidence>
<evidence type="ECO:0000256" key="1">
    <source>
        <dbReference type="ARBA" id="ARBA00022676"/>
    </source>
</evidence>
<dbReference type="Pfam" id="PF04577">
    <property type="entry name" value="Glyco_transf_61"/>
    <property type="match status" value="1"/>
</dbReference>
<dbReference type="EMBL" id="JBHMAG010000007">
    <property type="protein sequence ID" value="MFB9751381.1"/>
    <property type="molecule type" value="Genomic_DNA"/>
</dbReference>
<dbReference type="InterPro" id="IPR007657">
    <property type="entry name" value="Glycosyltransferase_61"/>
</dbReference>
<comment type="caution">
    <text evidence="5">The sequence shown here is derived from an EMBL/GenBank/DDBJ whole genome shotgun (WGS) entry which is preliminary data.</text>
</comment>
<keyword evidence="3" id="KW-0325">Glycoprotein</keyword>
<reference evidence="5 6" key="1">
    <citation type="submission" date="2024-09" db="EMBL/GenBank/DDBJ databases">
        <authorList>
            <person name="Sun Q."/>
            <person name="Mori K."/>
        </authorList>
    </citation>
    <scope>NUCLEOTIDE SEQUENCE [LARGE SCALE GENOMIC DNA]</scope>
    <source>
        <strain evidence="5 6">JCM 12520</strain>
    </source>
</reference>
<keyword evidence="2" id="KW-0808">Transferase</keyword>
<feature type="domain" description="Glycosyltransferase 61 catalytic" evidence="4">
    <location>
        <begin position="136"/>
        <end position="315"/>
    </location>
</feature>